<evidence type="ECO:0000256" key="1">
    <source>
        <dbReference type="ARBA" id="ARBA00008710"/>
    </source>
</evidence>
<protein>
    <submittedName>
        <fullName evidence="3">AclJ</fullName>
    </submittedName>
</protein>
<proteinExistence type="inferred from homology"/>
<evidence type="ECO:0000313" key="3">
    <source>
        <dbReference type="EMBL" id="CAA9568361.1"/>
    </source>
</evidence>
<dbReference type="GO" id="GO:0016491">
    <property type="term" value="F:oxidoreductase activity"/>
    <property type="evidence" value="ECO:0007669"/>
    <property type="project" value="InterPro"/>
</dbReference>
<dbReference type="Gene3D" id="2.30.110.10">
    <property type="entry name" value="Electron Transport, Fmn-binding Protein, Chain A"/>
    <property type="match status" value="1"/>
</dbReference>
<dbReference type="PANTHER" id="PTHR39428">
    <property type="entry name" value="F420H(2)-DEPENDENT QUINONE REDUCTASE RV1261C"/>
    <property type="match status" value="1"/>
</dbReference>
<dbReference type="InterPro" id="IPR012349">
    <property type="entry name" value="Split_barrel_FMN-bd"/>
</dbReference>
<dbReference type="GO" id="GO:0070967">
    <property type="term" value="F:coenzyme F420 binding"/>
    <property type="evidence" value="ECO:0007669"/>
    <property type="project" value="TreeGrafter"/>
</dbReference>
<name>A0A6J4V780_9BACT</name>
<organism evidence="3">
    <name type="scientific">uncultured Thermomicrobiales bacterium</name>
    <dbReference type="NCBI Taxonomy" id="1645740"/>
    <lineage>
        <taxon>Bacteria</taxon>
        <taxon>Pseudomonadati</taxon>
        <taxon>Thermomicrobiota</taxon>
        <taxon>Thermomicrobia</taxon>
        <taxon>Thermomicrobiales</taxon>
        <taxon>environmental samples</taxon>
    </lineage>
</organism>
<dbReference type="InterPro" id="IPR004378">
    <property type="entry name" value="F420H2_quin_Rdtase"/>
</dbReference>
<dbReference type="Pfam" id="PF04075">
    <property type="entry name" value="F420H2_quin_red"/>
    <property type="match status" value="1"/>
</dbReference>
<dbReference type="EMBL" id="CADCWM010000550">
    <property type="protein sequence ID" value="CAA9568361.1"/>
    <property type="molecule type" value="Genomic_DNA"/>
</dbReference>
<dbReference type="NCBIfam" id="TIGR00026">
    <property type="entry name" value="hi_GC_TIGR00026"/>
    <property type="match status" value="1"/>
</dbReference>
<dbReference type="GO" id="GO:0005886">
    <property type="term" value="C:plasma membrane"/>
    <property type="evidence" value="ECO:0007669"/>
    <property type="project" value="TreeGrafter"/>
</dbReference>
<sequence length="78" mass="9109">VVASKGGADTHPLWYLNLLEQTEVQLQVLSDRFIARARPATPEEKPRLWRMMADIYPPYEEYQAKTEREIPIVILERA</sequence>
<feature type="non-terminal residue" evidence="3">
    <location>
        <position position="1"/>
    </location>
</feature>
<comment type="catalytic activity">
    <reaction evidence="2">
        <text>oxidized coenzyme F420-(gamma-L-Glu)(n) + a quinol + H(+) = reduced coenzyme F420-(gamma-L-Glu)(n) + a quinone</text>
        <dbReference type="Rhea" id="RHEA:39663"/>
        <dbReference type="Rhea" id="RHEA-COMP:12939"/>
        <dbReference type="Rhea" id="RHEA-COMP:14378"/>
        <dbReference type="ChEBI" id="CHEBI:15378"/>
        <dbReference type="ChEBI" id="CHEBI:24646"/>
        <dbReference type="ChEBI" id="CHEBI:132124"/>
        <dbReference type="ChEBI" id="CHEBI:133980"/>
        <dbReference type="ChEBI" id="CHEBI:139511"/>
    </reaction>
</comment>
<evidence type="ECO:0000256" key="2">
    <source>
        <dbReference type="ARBA" id="ARBA00049106"/>
    </source>
</evidence>
<reference evidence="3" key="1">
    <citation type="submission" date="2020-02" db="EMBL/GenBank/DDBJ databases">
        <authorList>
            <person name="Meier V. D."/>
        </authorList>
    </citation>
    <scope>NUCLEOTIDE SEQUENCE</scope>
    <source>
        <strain evidence="3">AVDCRST_MAG88</strain>
    </source>
</reference>
<gene>
    <name evidence="3" type="ORF">AVDCRST_MAG88-2103</name>
</gene>
<accession>A0A6J4V780</accession>
<comment type="similarity">
    <text evidence="1">Belongs to the F420H(2)-dependent quinone reductase family.</text>
</comment>
<dbReference type="PANTHER" id="PTHR39428:SF3">
    <property type="entry name" value="DEAZAFLAVIN-DEPENDENT NITROREDUCTASE"/>
    <property type="match status" value="1"/>
</dbReference>
<dbReference type="AlphaFoldDB" id="A0A6J4V780"/>